<dbReference type="InterPro" id="IPR036259">
    <property type="entry name" value="MFS_trans_sf"/>
</dbReference>
<feature type="transmembrane region" description="Helical" evidence="1">
    <location>
        <begin position="395"/>
        <end position="419"/>
    </location>
</feature>
<geneLocation type="plasmid" evidence="2 3">
    <name>pFA3</name>
</geneLocation>
<feature type="transmembrane region" description="Helical" evidence="1">
    <location>
        <begin position="91"/>
        <end position="108"/>
    </location>
</feature>
<feature type="transmembrane region" description="Helical" evidence="1">
    <location>
        <begin position="58"/>
        <end position="79"/>
    </location>
</feature>
<feature type="transmembrane region" description="Helical" evidence="1">
    <location>
        <begin position="229"/>
        <end position="246"/>
    </location>
</feature>
<evidence type="ECO:0000313" key="2">
    <source>
        <dbReference type="EMBL" id="BDD12135.1"/>
    </source>
</evidence>
<name>A0AAU9DHU5_9BACT</name>
<dbReference type="InterPro" id="IPR043745">
    <property type="entry name" value="DUF5690"/>
</dbReference>
<feature type="transmembrane region" description="Helical" evidence="1">
    <location>
        <begin position="266"/>
        <end position="290"/>
    </location>
</feature>
<protein>
    <recommendedName>
        <fullName evidence="4">MFS transporter</fullName>
    </recommendedName>
</protein>
<feature type="transmembrane region" description="Helical" evidence="1">
    <location>
        <begin position="175"/>
        <end position="196"/>
    </location>
</feature>
<keyword evidence="1" id="KW-0472">Membrane</keyword>
<keyword evidence="2" id="KW-0614">Plasmid</keyword>
<reference evidence="2 3" key="1">
    <citation type="submission" date="2021-12" db="EMBL/GenBank/DDBJ databases">
        <title>Genome sequencing of bacteria with rrn-lacking chromosome and rrn-plasmid.</title>
        <authorList>
            <person name="Anda M."/>
            <person name="Iwasaki W."/>
        </authorList>
    </citation>
    <scope>NUCLEOTIDE SEQUENCE [LARGE SCALE GENOMIC DNA]</scope>
    <source>
        <strain evidence="2 3">DSM 100852</strain>
        <plasmid evidence="2 3">pFA3</plasmid>
    </source>
</reference>
<feature type="transmembrane region" description="Helical" evidence="1">
    <location>
        <begin position="297"/>
        <end position="317"/>
    </location>
</feature>
<evidence type="ECO:0000256" key="1">
    <source>
        <dbReference type="SAM" id="Phobius"/>
    </source>
</evidence>
<feature type="transmembrane region" description="Helical" evidence="1">
    <location>
        <begin position="20"/>
        <end position="38"/>
    </location>
</feature>
<dbReference type="Proteomes" id="UP001348817">
    <property type="component" value="Plasmid pFA3"/>
</dbReference>
<feature type="transmembrane region" description="Helical" evidence="1">
    <location>
        <begin position="323"/>
        <end position="343"/>
    </location>
</feature>
<feature type="transmembrane region" description="Helical" evidence="1">
    <location>
        <begin position="363"/>
        <end position="383"/>
    </location>
</feature>
<organism evidence="2 3">
    <name type="scientific">Fulvitalea axinellae</name>
    <dbReference type="NCBI Taxonomy" id="1182444"/>
    <lineage>
        <taxon>Bacteria</taxon>
        <taxon>Pseudomonadati</taxon>
        <taxon>Bacteroidota</taxon>
        <taxon>Cytophagia</taxon>
        <taxon>Cytophagales</taxon>
        <taxon>Persicobacteraceae</taxon>
        <taxon>Fulvitalea</taxon>
    </lineage>
</organism>
<keyword evidence="1" id="KW-0812">Transmembrane</keyword>
<accession>A0AAU9DHU5</accession>
<dbReference type="SUPFAM" id="SSF103473">
    <property type="entry name" value="MFS general substrate transporter"/>
    <property type="match status" value="1"/>
</dbReference>
<dbReference type="KEGG" id="fax:FUAX_45670"/>
<gene>
    <name evidence="2" type="ORF">FUAX_45670</name>
</gene>
<dbReference type="RefSeq" id="WP_338395489.1">
    <property type="nucleotide sequence ID" value="NZ_AP025317.1"/>
</dbReference>
<proteinExistence type="predicted"/>
<feature type="transmembrane region" description="Helical" evidence="1">
    <location>
        <begin position="142"/>
        <end position="163"/>
    </location>
</feature>
<keyword evidence="3" id="KW-1185">Reference proteome</keyword>
<dbReference type="Pfam" id="PF18943">
    <property type="entry name" value="DUF5690"/>
    <property type="match status" value="1"/>
</dbReference>
<evidence type="ECO:0000313" key="3">
    <source>
        <dbReference type="Proteomes" id="UP001348817"/>
    </source>
</evidence>
<dbReference type="EMBL" id="AP025317">
    <property type="protein sequence ID" value="BDD12135.1"/>
    <property type="molecule type" value="Genomic_DNA"/>
</dbReference>
<evidence type="ECO:0008006" key="4">
    <source>
        <dbReference type="Google" id="ProtNLM"/>
    </source>
</evidence>
<keyword evidence="1" id="KW-1133">Transmembrane helix</keyword>
<dbReference type="AlphaFoldDB" id="A0AAU9DHU5"/>
<feature type="transmembrane region" description="Helical" evidence="1">
    <location>
        <begin position="114"/>
        <end position="135"/>
    </location>
</feature>
<sequence>MSKDKKLADWLRNAPEWVFALFAFSAAFCTYTCMYAFRKPFAVATFEGEMFWGVSYKILLVSGQVIGYMASKFIGIGVVSGIRPEKRAGRILTLVGISGIGLFLFAVVPAPYNILFLFVNGLPLGMVFGLVFSFLEGRKNTEVLAIGLSVTQIFSSGMVKSIGKYLLVEYGVSEYWMPVITGLVFFGPLLLFVWMLRQLPPPSEEDIKLRTERKPMNALQRRTLLRKHFTGLTLLVIAYIGFTTFRDFRDNFSAEIWTSLGRGSDAMVFTETEIPIVLVVLAVVGLMAGIRNNMKAFMLNHALVIVGGLLTGLSAVFFQNRLISAEVWFTLSGLGLYLAYVPFNIMMFERMIAAFKSVGNVGFLMYIADSFGYLGSVGVLFYKNFSQASLSWLSFYINASYALAGMSVILVSLAAMYFIRKRRRYNGVGNELELIPAGS</sequence>